<dbReference type="InterPro" id="IPR014756">
    <property type="entry name" value="Ig_E-set"/>
</dbReference>
<dbReference type="EMBL" id="JBEUKS010000015">
    <property type="protein sequence ID" value="MFC1443012.1"/>
    <property type="molecule type" value="Genomic_DNA"/>
</dbReference>
<dbReference type="Proteomes" id="UP001592581">
    <property type="component" value="Unassembled WGS sequence"/>
</dbReference>
<dbReference type="InterPro" id="IPR015202">
    <property type="entry name" value="GO-like_E_set"/>
</dbReference>
<name>A0ABV6XY32_9ACTN</name>
<dbReference type="SUPFAM" id="SSF50965">
    <property type="entry name" value="Galactose oxidase, central domain"/>
    <property type="match status" value="1"/>
</dbReference>
<keyword evidence="1" id="KW-0732">Signal</keyword>
<dbReference type="PANTHER" id="PTHR32208:SF21">
    <property type="entry name" value="LOW QUALITY PROTEIN: ALDEHYDE OXIDASE GLOX-LIKE"/>
    <property type="match status" value="1"/>
</dbReference>
<organism evidence="4 5">
    <name type="scientific">Streptacidiphilus jeojiensis</name>
    <dbReference type="NCBI Taxonomy" id="3229225"/>
    <lineage>
        <taxon>Bacteria</taxon>
        <taxon>Bacillati</taxon>
        <taxon>Actinomycetota</taxon>
        <taxon>Actinomycetes</taxon>
        <taxon>Kitasatosporales</taxon>
        <taxon>Streptomycetaceae</taxon>
        <taxon>Streptacidiphilus</taxon>
    </lineage>
</organism>
<evidence type="ECO:0000313" key="5">
    <source>
        <dbReference type="Proteomes" id="UP001592581"/>
    </source>
</evidence>
<dbReference type="CDD" id="cd02851">
    <property type="entry name" value="E_set_GO_C"/>
    <property type="match status" value="1"/>
</dbReference>
<evidence type="ECO:0000259" key="2">
    <source>
        <dbReference type="Pfam" id="PF07250"/>
    </source>
</evidence>
<evidence type="ECO:0000256" key="1">
    <source>
        <dbReference type="ARBA" id="ARBA00022729"/>
    </source>
</evidence>
<dbReference type="InterPro" id="IPR013783">
    <property type="entry name" value="Ig-like_fold"/>
</dbReference>
<dbReference type="Gene3D" id="2.60.40.10">
    <property type="entry name" value="Immunoglobulins"/>
    <property type="match status" value="1"/>
</dbReference>
<dbReference type="Gene3D" id="2.60.120.260">
    <property type="entry name" value="Galactose-binding domain-like"/>
    <property type="match status" value="1"/>
</dbReference>
<dbReference type="InterPro" id="IPR037293">
    <property type="entry name" value="Gal_Oxidase_central_sf"/>
</dbReference>
<dbReference type="PANTHER" id="PTHR32208">
    <property type="entry name" value="SECRETED PROTEIN-RELATED"/>
    <property type="match status" value="1"/>
</dbReference>
<protein>
    <submittedName>
        <fullName evidence="4">Galactose oxidase-like domain-containing protein</fullName>
    </submittedName>
</protein>
<dbReference type="Pfam" id="PF09118">
    <property type="entry name" value="GO-like_E_set"/>
    <property type="match status" value="1"/>
</dbReference>
<accession>A0ABV6XY32</accession>
<dbReference type="InterPro" id="IPR011043">
    <property type="entry name" value="Gal_Oxase/kelch_b-propeller"/>
</dbReference>
<proteinExistence type="predicted"/>
<dbReference type="InterPro" id="IPR009880">
    <property type="entry name" value="Glyoxal_oxidase_N"/>
</dbReference>
<dbReference type="Gene3D" id="2.130.10.80">
    <property type="entry name" value="Galactose oxidase/kelch, beta-propeller"/>
    <property type="match status" value="1"/>
</dbReference>
<feature type="domain" description="Galactose oxidase-like Early set" evidence="3">
    <location>
        <begin position="605"/>
        <end position="697"/>
    </location>
</feature>
<keyword evidence="5" id="KW-1185">Reference proteome</keyword>
<comment type="caution">
    <text evidence="4">The sequence shown here is derived from an EMBL/GenBank/DDBJ whole genome shotgun (WGS) entry which is preliminary data.</text>
</comment>
<dbReference type="Pfam" id="PF07250">
    <property type="entry name" value="Glyoxal_oxid_N"/>
    <property type="match status" value="1"/>
</dbReference>
<evidence type="ECO:0000313" key="4">
    <source>
        <dbReference type="EMBL" id="MFC1443012.1"/>
    </source>
</evidence>
<gene>
    <name evidence="4" type="ORF">ABUW04_32690</name>
</gene>
<feature type="domain" description="Glyoxal oxidase N-terminal" evidence="2">
    <location>
        <begin position="261"/>
        <end position="586"/>
    </location>
</feature>
<dbReference type="SUPFAM" id="SSF81296">
    <property type="entry name" value="E set domains"/>
    <property type="match status" value="1"/>
</dbReference>
<sequence>MVELRRHSRFSRSPERILTGLLSVLVLVLALGLANARPAHASANLVVNPGFEQLGSGNWPVCWEQSGWGSNTAAFSVSSQSNTGSHAMQITMTAAGTGDRKAMMTENSSCAPAVTPGHQYLLGLDYMTSTPDSVVTMFRHDTQNGWQYWTDLKTLPVSATYAQTSVETPAIPANTDMVTWGVSIYGVGTLVTDDYTMYDATAAVTGTGCSAGTACTAGVWQTLPFNSPVRSIHVVLLKNGKILMVAGSGNDPNAFAAGTFTSAVYDPVAETFQVIPTPSDMFCSGHVQLANGDVLILGGNAAYPAADGSHGYEGLNSSYLFDPDTNTYVKVNNLNDGHWYPSATELGNGDVLAFGGLKADSTGSVTAEYFSAASNSWLPLNQVNQTWSYWGLYPAMILRQDGTLFYTGSHVFGNNISGTGSDLYNYTTNTITSVSGLQDKDNRDQSMSVLLPPAQNQEVLTVGGGNVSTNVDANRDTDLINLSAATPTYTAGPQLPQGTVTGGATETGTQGKMYVSLVVLPNGKVLETGGGLHDREDPVYEASMYDPIANTFTPVAADQVPRTYHSSAFLLPDGRVMAIGNNPGDGSFDMRVSVYSPPYLFDGARPQITSVGSTEWHYGSTQTVTVDRTVGTAELIRPAAVTHSSDPNQRYVALPVTANGNTLSLNVTSNPNLAPPGWYMLFVTDANGVPSVATWVHLT</sequence>
<reference evidence="4 5" key="1">
    <citation type="submission" date="2024-06" db="EMBL/GenBank/DDBJ databases">
        <authorList>
            <person name="Lee S.D."/>
        </authorList>
    </citation>
    <scope>NUCLEOTIDE SEQUENCE [LARGE SCALE GENOMIC DNA]</scope>
    <source>
        <strain evidence="4 5">N1-10</strain>
    </source>
</reference>
<evidence type="ECO:0000259" key="3">
    <source>
        <dbReference type="Pfam" id="PF09118"/>
    </source>
</evidence>